<name>A0A0D0I667_9BACT</name>
<evidence type="ECO:0000313" key="2">
    <source>
        <dbReference type="Proteomes" id="UP000032046"/>
    </source>
</evidence>
<dbReference type="AlphaFoldDB" id="A0A0D0I667"/>
<reference evidence="1 2" key="1">
    <citation type="submission" date="2015-01" db="EMBL/GenBank/DDBJ databases">
        <title>Comparative genomics of non-oral Prevotella species.</title>
        <authorList>
            <person name="Accetto T."/>
            <person name="Nograsek B."/>
            <person name="Avgustin G."/>
        </authorList>
    </citation>
    <scope>NUCLEOTIDE SEQUENCE [LARGE SCALE GENOMIC DNA]</scope>
    <source>
        <strain evidence="1 2">P5-119</strain>
    </source>
</reference>
<dbReference type="Proteomes" id="UP000032046">
    <property type="component" value="Unassembled WGS sequence"/>
</dbReference>
<dbReference type="EMBL" id="JXQK01000051">
    <property type="protein sequence ID" value="KIP62790.1"/>
    <property type="molecule type" value="Genomic_DNA"/>
</dbReference>
<protein>
    <submittedName>
        <fullName evidence="1">Uncharacterized protein</fullName>
    </submittedName>
</protein>
<proteinExistence type="predicted"/>
<comment type="caution">
    <text evidence="1">The sequence shown here is derived from an EMBL/GenBank/DDBJ whole genome shotgun (WGS) entry which is preliminary data.</text>
</comment>
<evidence type="ECO:0000313" key="1">
    <source>
        <dbReference type="EMBL" id="KIP62790.1"/>
    </source>
</evidence>
<keyword evidence="2" id="KW-1185">Reference proteome</keyword>
<dbReference type="STRING" id="1602171.ST44_06110"/>
<organism evidence="1 2">
    <name type="scientific">Prevotella pectinovora</name>
    <dbReference type="NCBI Taxonomy" id="1602169"/>
    <lineage>
        <taxon>Bacteria</taxon>
        <taxon>Pseudomonadati</taxon>
        <taxon>Bacteroidota</taxon>
        <taxon>Bacteroidia</taxon>
        <taxon>Bacteroidales</taxon>
        <taxon>Prevotellaceae</taxon>
        <taxon>Prevotella</taxon>
    </lineage>
</organism>
<accession>A0A0D0I667</accession>
<sequence length="111" mass="13434">MILIFLFLLMVISSDFPEAGPTLEQSRILEEVTNLAKGKWSPKAIREFWTIFSFHRYKKSEFVLNIIKKYKLEKMDFHNPFLIKYIYYIFDEEIVPRIEYKNNNNNKESDD</sequence>
<gene>
    <name evidence="1" type="ORF">ST44_06110</name>
</gene>